<evidence type="ECO:0000256" key="1">
    <source>
        <dbReference type="SAM" id="SignalP"/>
    </source>
</evidence>
<dbReference type="AlphaFoldDB" id="A0A212KBQ0"/>
<dbReference type="Pfam" id="PF13609">
    <property type="entry name" value="Porin_4"/>
    <property type="match status" value="1"/>
</dbReference>
<evidence type="ECO:0000313" key="3">
    <source>
        <dbReference type="EMBL" id="SBW09038.1"/>
    </source>
</evidence>
<dbReference type="InterPro" id="IPR033900">
    <property type="entry name" value="Gram_neg_porin_domain"/>
</dbReference>
<dbReference type="EMBL" id="FLUO01000001">
    <property type="protein sequence ID" value="SBW09038.1"/>
    <property type="molecule type" value="Genomic_DNA"/>
</dbReference>
<feature type="domain" description="Porin" evidence="2">
    <location>
        <begin position="10"/>
        <end position="372"/>
    </location>
</feature>
<protein>
    <submittedName>
        <fullName evidence="3">Putative Outer membrane protein (Porin)</fullName>
    </submittedName>
</protein>
<name>A0A212KBQ0_9PROT</name>
<dbReference type="InterPro" id="IPR023614">
    <property type="entry name" value="Porin_dom_sf"/>
</dbReference>
<evidence type="ECO:0000259" key="2">
    <source>
        <dbReference type="Pfam" id="PF13609"/>
    </source>
</evidence>
<feature type="signal peptide" evidence="1">
    <location>
        <begin position="1"/>
        <end position="23"/>
    </location>
</feature>
<organism evidence="3">
    <name type="scientific">uncultured Alphaproteobacteria bacterium</name>
    <dbReference type="NCBI Taxonomy" id="91750"/>
    <lineage>
        <taxon>Bacteria</taxon>
        <taxon>Pseudomonadati</taxon>
        <taxon>Pseudomonadota</taxon>
        <taxon>Alphaproteobacteria</taxon>
        <taxon>environmental samples</taxon>
    </lineage>
</organism>
<gene>
    <name evidence="3" type="ORF">KL86APRO_12502</name>
</gene>
<reference evidence="3" key="1">
    <citation type="submission" date="2016-04" db="EMBL/GenBank/DDBJ databases">
        <authorList>
            <person name="Evans L.H."/>
            <person name="Alamgir A."/>
            <person name="Owens N."/>
            <person name="Weber N.D."/>
            <person name="Virtaneva K."/>
            <person name="Barbian K."/>
            <person name="Babar A."/>
            <person name="Rosenke K."/>
        </authorList>
    </citation>
    <scope>NUCLEOTIDE SEQUENCE</scope>
    <source>
        <strain evidence="3">86</strain>
    </source>
</reference>
<dbReference type="GO" id="GO:0015288">
    <property type="term" value="F:porin activity"/>
    <property type="evidence" value="ECO:0007669"/>
    <property type="project" value="InterPro"/>
</dbReference>
<sequence length="395" mass="40997">MKKILFGTTALLAAGAFASAAQASDPIKLQLGGYMEYWMAAADQDKDSNLNVNSFDIQGESEIWFVGKTTLDNGMTIGVQVELEAGSNNNGDDTVDESYLFLEGKYGKAIVGAEDTAAYLMSVSAPSASDLGGAWVTSEGDAVQYMPTGSVRGLDVIPNTLGDENKLTYFTPKFYGLQAGVSYVPSNNKGGDDGWATADGTSIVSVSNSESVAKARDFDQAWAFGLAYGTDIAGIGVKASAHYVTIDMGGTDAGRVSEGFTDGTVREFGGGLNLSYQGFTVGGGIKRKVSSETSGAAQARTDGFAWNAGVMYAEGPYKVSLNYANSKTEGDSRDGGPTDGHDKIDVIRLGGAYALGPGVNMFAEVGYTDAKDETGADASGNEGAYGGVVGLHLNF</sequence>
<dbReference type="GO" id="GO:0016020">
    <property type="term" value="C:membrane"/>
    <property type="evidence" value="ECO:0007669"/>
    <property type="project" value="InterPro"/>
</dbReference>
<accession>A0A212KBQ0</accession>
<proteinExistence type="predicted"/>
<dbReference type="SUPFAM" id="SSF56935">
    <property type="entry name" value="Porins"/>
    <property type="match status" value="1"/>
</dbReference>
<keyword evidence="1" id="KW-0732">Signal</keyword>
<dbReference type="Gene3D" id="2.40.160.10">
    <property type="entry name" value="Porin"/>
    <property type="match status" value="1"/>
</dbReference>
<feature type="chain" id="PRO_5012713414" evidence="1">
    <location>
        <begin position="24"/>
        <end position="395"/>
    </location>
</feature>